<reference evidence="2 3" key="1">
    <citation type="submission" date="2023-09" db="EMBL/GenBank/DDBJ databases">
        <title>Genomes of two closely related lineages of the louse Polyplax serrata with different host specificities.</title>
        <authorList>
            <person name="Martinu J."/>
            <person name="Tarabai H."/>
            <person name="Stefka J."/>
            <person name="Hypsa V."/>
        </authorList>
    </citation>
    <scope>NUCLEOTIDE SEQUENCE [LARGE SCALE GENOMIC DNA]</scope>
    <source>
        <strain evidence="2">98ZLc_SE</strain>
    </source>
</reference>
<accession>A0ABR1AS77</accession>
<name>A0ABR1AS77_POLSC</name>
<protein>
    <submittedName>
        <fullName evidence="2">Uncharacterized protein</fullName>
    </submittedName>
</protein>
<dbReference type="EMBL" id="JAWJWF010000045">
    <property type="protein sequence ID" value="KAK6626794.1"/>
    <property type="molecule type" value="Genomic_DNA"/>
</dbReference>
<gene>
    <name evidence="2" type="ORF">RUM44_009271</name>
</gene>
<sequence length="76" mass="8438">MTAKRLSGLAGSPGRRYRPVPGPDMGRSEESEFCESQLLGRVINYVFALRFGSNCQALKPRSPPQRNPLNSLEVDM</sequence>
<evidence type="ECO:0000256" key="1">
    <source>
        <dbReference type="SAM" id="MobiDB-lite"/>
    </source>
</evidence>
<feature type="region of interest" description="Disordered" evidence="1">
    <location>
        <begin position="57"/>
        <end position="76"/>
    </location>
</feature>
<evidence type="ECO:0000313" key="2">
    <source>
        <dbReference type="EMBL" id="KAK6626794.1"/>
    </source>
</evidence>
<comment type="caution">
    <text evidence="2">The sequence shown here is derived from an EMBL/GenBank/DDBJ whole genome shotgun (WGS) entry which is preliminary data.</text>
</comment>
<organism evidence="2 3">
    <name type="scientific">Polyplax serrata</name>
    <name type="common">Common mouse louse</name>
    <dbReference type="NCBI Taxonomy" id="468196"/>
    <lineage>
        <taxon>Eukaryota</taxon>
        <taxon>Metazoa</taxon>
        <taxon>Ecdysozoa</taxon>
        <taxon>Arthropoda</taxon>
        <taxon>Hexapoda</taxon>
        <taxon>Insecta</taxon>
        <taxon>Pterygota</taxon>
        <taxon>Neoptera</taxon>
        <taxon>Paraneoptera</taxon>
        <taxon>Psocodea</taxon>
        <taxon>Troctomorpha</taxon>
        <taxon>Phthiraptera</taxon>
        <taxon>Anoplura</taxon>
        <taxon>Polyplacidae</taxon>
        <taxon>Polyplax</taxon>
    </lineage>
</organism>
<proteinExistence type="predicted"/>
<keyword evidence="3" id="KW-1185">Reference proteome</keyword>
<dbReference type="Proteomes" id="UP001359485">
    <property type="component" value="Unassembled WGS sequence"/>
</dbReference>
<evidence type="ECO:0000313" key="3">
    <source>
        <dbReference type="Proteomes" id="UP001359485"/>
    </source>
</evidence>
<feature type="region of interest" description="Disordered" evidence="1">
    <location>
        <begin position="1"/>
        <end position="30"/>
    </location>
</feature>